<feature type="chain" id="PRO_5030895727" description="VPS10 domain-containing protein" evidence="5">
    <location>
        <begin position="25"/>
        <end position="830"/>
    </location>
</feature>
<evidence type="ECO:0000256" key="1">
    <source>
        <dbReference type="ARBA" id="ARBA00022737"/>
    </source>
</evidence>
<keyword evidence="2" id="KW-0325">Glycoprotein</keyword>
<dbReference type="GO" id="GO:0005794">
    <property type="term" value="C:Golgi apparatus"/>
    <property type="evidence" value="ECO:0007669"/>
    <property type="project" value="TreeGrafter"/>
</dbReference>
<feature type="transmembrane region" description="Helical" evidence="4">
    <location>
        <begin position="719"/>
        <end position="742"/>
    </location>
</feature>
<dbReference type="Pfam" id="PF15901">
    <property type="entry name" value="Sortilin_C"/>
    <property type="match status" value="1"/>
</dbReference>
<accession>A0A7S4P8R3</accession>
<dbReference type="Gene3D" id="3.30.60.270">
    <property type="match status" value="1"/>
</dbReference>
<protein>
    <recommendedName>
        <fullName evidence="6">VPS10 domain-containing protein</fullName>
    </recommendedName>
</protein>
<keyword evidence="5" id="KW-0732">Signal</keyword>
<evidence type="ECO:0000256" key="3">
    <source>
        <dbReference type="SAM" id="MobiDB-lite"/>
    </source>
</evidence>
<keyword evidence="1" id="KW-0677">Repeat</keyword>
<name>A0A7S4P8R3_9EUKA</name>
<dbReference type="GO" id="GO:0006892">
    <property type="term" value="P:post-Golgi vesicle-mediated transport"/>
    <property type="evidence" value="ECO:0007669"/>
    <property type="project" value="TreeGrafter"/>
</dbReference>
<sequence length="830" mass="92337">MLKRGVSLLLVCLCFSLFALFASGARVKLDLSSREVTLPNHETEGMAVTIAKAPKKSDEQTQKREVRQDDPNCENSDKMSVQESAFTSPIKKLLWSPYNPDNVWAIEENNGLRMSKNAGANWDWENLLEGVTQVFEGYGGEVLYAKMSAGLKVTRDYVQWDNIDSDYPVYNFEVHPTEPLWAAAIFLEGSGCSSTHISSHCTYNLRWTKDGGRNWGNIGSDVFRLTWAGAGSNGVTSDSLIFLRSDLVLSRTTSLGYNDGETSYENIMEKCYFLTYLNKVIVGVHVGENRKPEVFESRDDGTSFTYPRLPENVGNVVYLLDGPDGVSYLQVPIDGNLYESSLDGSTYSLLIKSVEFSDNTEKSGFHNINSLIGNFVANVVMEDEEYTLRTMISHEMGSEWFPLSVPQGMSCSENEECTLNLYGEESGFSVFSQTQAAGVIVADGHVGERLEIPPKTIRTQTFLSRDSGQTFEKIADRPHYVGLGDHGGMLVMLDSEETDVMLYSPNQGTEVNTCVFSPKGEIVFDALYSEPINKGLRFIGVGVREDGEGVEAGIILHMDFSNYFDKECGDNDFEPFVPKNMEGEPCLLGQKHTIIRRKRDAECYSPEQYEQDINTTLCQCERDDYLCDYCFEEVDGGLCQRTYENECEDYDPTVPPENCNVTYEVPTGYIKAPRDNCQSSGLDPWDQPPKIKACNGSEIIIDDHDPNYDDDDGDNSNNIFIIFYVLVAGGVIVIVCYSVPPIRDFFVGVFRRATGGVREQDDELFGEKYKTVDSANAVSLLDSDEEAGKGDDDDFLFGGEAGEEENNKEDDLFGDFGDGDAKEGDPAGLI</sequence>
<feature type="compositionally biased region" description="Basic and acidic residues" evidence="3">
    <location>
        <begin position="819"/>
        <end position="830"/>
    </location>
</feature>
<reference evidence="7" key="1">
    <citation type="submission" date="2021-01" db="EMBL/GenBank/DDBJ databases">
        <authorList>
            <person name="Corre E."/>
            <person name="Pelletier E."/>
            <person name="Niang G."/>
            <person name="Scheremetjew M."/>
            <person name="Finn R."/>
            <person name="Kale V."/>
            <person name="Holt S."/>
            <person name="Cochrane G."/>
            <person name="Meng A."/>
            <person name="Brown T."/>
            <person name="Cohen L."/>
        </authorList>
    </citation>
    <scope>NUCLEOTIDE SEQUENCE</scope>
    <source>
        <strain evidence="7">SoJaBio B1-5/56/2</strain>
    </source>
</reference>
<keyword evidence="4" id="KW-1133">Transmembrane helix</keyword>
<dbReference type="InterPro" id="IPR031778">
    <property type="entry name" value="Sortilin_N"/>
</dbReference>
<proteinExistence type="predicted"/>
<dbReference type="Gene3D" id="2.10.70.80">
    <property type="match status" value="1"/>
</dbReference>
<dbReference type="GO" id="GO:0016020">
    <property type="term" value="C:membrane"/>
    <property type="evidence" value="ECO:0007669"/>
    <property type="project" value="InterPro"/>
</dbReference>
<feature type="signal peptide" evidence="5">
    <location>
        <begin position="1"/>
        <end position="24"/>
    </location>
</feature>
<feature type="compositionally biased region" description="Basic and acidic residues" evidence="3">
    <location>
        <begin position="55"/>
        <end position="70"/>
    </location>
</feature>
<dbReference type="EMBL" id="HBKR01031014">
    <property type="protein sequence ID" value="CAE2326697.1"/>
    <property type="molecule type" value="Transcribed_RNA"/>
</dbReference>
<dbReference type="AlphaFoldDB" id="A0A7S4P8R3"/>
<dbReference type="InterPro" id="IPR031777">
    <property type="entry name" value="Sortilin_C"/>
</dbReference>
<dbReference type="SMART" id="SM00602">
    <property type="entry name" value="VPS10"/>
    <property type="match status" value="1"/>
</dbReference>
<evidence type="ECO:0000256" key="4">
    <source>
        <dbReference type="SAM" id="Phobius"/>
    </source>
</evidence>
<keyword evidence="4" id="KW-0472">Membrane</keyword>
<dbReference type="InterPro" id="IPR050310">
    <property type="entry name" value="VPS10-sortilin"/>
</dbReference>
<feature type="region of interest" description="Disordered" evidence="3">
    <location>
        <begin position="43"/>
        <end position="83"/>
    </location>
</feature>
<keyword evidence="4" id="KW-0812">Transmembrane</keyword>
<evidence type="ECO:0000313" key="7">
    <source>
        <dbReference type="EMBL" id="CAE2326697.1"/>
    </source>
</evidence>
<evidence type="ECO:0000259" key="6">
    <source>
        <dbReference type="SMART" id="SM00602"/>
    </source>
</evidence>
<dbReference type="Pfam" id="PF15902">
    <property type="entry name" value="Sortilin-Vps10"/>
    <property type="match status" value="1"/>
</dbReference>
<feature type="domain" description="VPS10" evidence="6">
    <location>
        <begin position="101"/>
        <end position="699"/>
    </location>
</feature>
<dbReference type="SUPFAM" id="SSF110296">
    <property type="entry name" value="Oligoxyloglucan reducing end-specific cellobiohydrolase"/>
    <property type="match status" value="2"/>
</dbReference>
<dbReference type="PANTHER" id="PTHR12106">
    <property type="entry name" value="SORTILIN RELATED"/>
    <property type="match status" value="1"/>
</dbReference>
<dbReference type="PANTHER" id="PTHR12106:SF27">
    <property type="entry name" value="SORTILIN-RELATED RECEPTOR"/>
    <property type="match status" value="1"/>
</dbReference>
<feature type="compositionally biased region" description="Acidic residues" evidence="3">
    <location>
        <begin position="791"/>
        <end position="808"/>
    </location>
</feature>
<dbReference type="InterPro" id="IPR006581">
    <property type="entry name" value="VPS10"/>
</dbReference>
<organism evidence="7">
    <name type="scientific">Paramoeba aestuarina</name>
    <dbReference type="NCBI Taxonomy" id="180227"/>
    <lineage>
        <taxon>Eukaryota</taxon>
        <taxon>Amoebozoa</taxon>
        <taxon>Discosea</taxon>
        <taxon>Flabellinia</taxon>
        <taxon>Dactylopodida</taxon>
        <taxon>Paramoebidae</taxon>
        <taxon>Paramoeba</taxon>
    </lineage>
</organism>
<evidence type="ECO:0000256" key="2">
    <source>
        <dbReference type="ARBA" id="ARBA00023180"/>
    </source>
</evidence>
<evidence type="ECO:0000256" key="5">
    <source>
        <dbReference type="SAM" id="SignalP"/>
    </source>
</evidence>
<gene>
    <name evidence="7" type="ORF">NAES01612_LOCUS20371</name>
</gene>
<feature type="region of interest" description="Disordered" evidence="3">
    <location>
        <begin position="782"/>
        <end position="830"/>
    </location>
</feature>